<reference evidence="3" key="3">
    <citation type="journal article" date="2010" name="Genome Res.">
        <title>Population genomic sequencing of Coccidioides fungi reveals recent hybridization and transposon control.</title>
        <authorList>
            <person name="Neafsey D.E."/>
            <person name="Barker B.M."/>
            <person name="Sharpton T.J."/>
            <person name="Stajich J.E."/>
            <person name="Park D.J."/>
            <person name="Whiston E."/>
            <person name="Hung C.-Y."/>
            <person name="McMahan C."/>
            <person name="White J."/>
            <person name="Sykes S."/>
            <person name="Heiman D."/>
            <person name="Young S."/>
            <person name="Zeng Q."/>
            <person name="Abouelleil A."/>
            <person name="Aftuck L."/>
            <person name="Bessette D."/>
            <person name="Brown A."/>
            <person name="FitzGerald M."/>
            <person name="Lui A."/>
            <person name="Macdonald J.P."/>
            <person name="Priest M."/>
            <person name="Orbach M.J."/>
            <person name="Galgiani J.N."/>
            <person name="Kirkland T.N."/>
            <person name="Cole G.T."/>
            <person name="Birren B.W."/>
            <person name="Henn M.R."/>
            <person name="Taylor J.W."/>
            <person name="Rounsley S.D."/>
        </authorList>
    </citation>
    <scope>NUCLEOTIDE SEQUENCE [LARGE SCALE GENOMIC DNA]</scope>
    <source>
        <strain evidence="3">RMSCC 3488</strain>
    </source>
</reference>
<gene>
    <name evidence="2" type="ORF">CPAG_07970</name>
</gene>
<reference evidence="3" key="2">
    <citation type="journal article" date="2009" name="Genome Res.">
        <title>Comparative genomic analyses of the human fungal pathogens Coccidioides and their relatives.</title>
        <authorList>
            <person name="Sharpton T.J."/>
            <person name="Stajich J.E."/>
            <person name="Rounsley S.D."/>
            <person name="Gardner M.J."/>
            <person name="Wortman J.R."/>
            <person name="Jordar V.S."/>
            <person name="Maiti R."/>
            <person name="Kodira C.D."/>
            <person name="Neafsey D.E."/>
            <person name="Zeng Q."/>
            <person name="Hung C.-Y."/>
            <person name="McMahan C."/>
            <person name="Muszewska A."/>
            <person name="Grynberg M."/>
            <person name="Mandel M.A."/>
            <person name="Kellner E.M."/>
            <person name="Barker B.M."/>
            <person name="Galgiani J.N."/>
            <person name="Orbach M.J."/>
            <person name="Kirkland T.N."/>
            <person name="Cole G.T."/>
            <person name="Henn M.R."/>
            <person name="Birren B.W."/>
            <person name="Taylor J.W."/>
        </authorList>
    </citation>
    <scope>NUCLEOTIDE SEQUENCE [LARGE SCALE GENOMIC DNA]</scope>
    <source>
        <strain evidence="3">RMSCC 3488</strain>
    </source>
</reference>
<evidence type="ECO:0000313" key="2">
    <source>
        <dbReference type="EMBL" id="KMM71667.1"/>
    </source>
</evidence>
<dbReference type="VEuPathDB" id="FungiDB:CPAG_07970"/>
<accession>A0A0J6IIJ2</accession>
<dbReference type="Proteomes" id="UP000054567">
    <property type="component" value="Unassembled WGS sequence"/>
</dbReference>
<evidence type="ECO:0000256" key="1">
    <source>
        <dbReference type="SAM" id="MobiDB-lite"/>
    </source>
</evidence>
<evidence type="ECO:0000313" key="3">
    <source>
        <dbReference type="Proteomes" id="UP000054567"/>
    </source>
</evidence>
<proteinExistence type="predicted"/>
<protein>
    <submittedName>
        <fullName evidence="2">Uncharacterized protein</fullName>
    </submittedName>
</protein>
<sequence length="166" mass="18900">MRMTLNRSKLPSSVQTVPQHAPFRSFTAAPRSPRKRRMRKIDGIGYLIALKEEKEAIYQFASKLHIPTPPRDTLEVPVARDHEKQEDRSLAAFEFDRYSATDFWVTSKVSVQHRQSILSSICASMSALYFGLIEERQSAFSRRNGGTDVSPTPKTAESWDIDLTNI</sequence>
<dbReference type="AlphaFoldDB" id="A0A0J6IIJ2"/>
<dbReference type="EMBL" id="DS268113">
    <property type="protein sequence ID" value="KMM71667.1"/>
    <property type="molecule type" value="Genomic_DNA"/>
</dbReference>
<name>A0A0J6IIJ2_COCPO</name>
<feature type="compositionally biased region" description="Polar residues" evidence="1">
    <location>
        <begin position="1"/>
        <end position="18"/>
    </location>
</feature>
<organism evidence="2 3">
    <name type="scientific">Coccidioides posadasii RMSCC 3488</name>
    <dbReference type="NCBI Taxonomy" id="454284"/>
    <lineage>
        <taxon>Eukaryota</taxon>
        <taxon>Fungi</taxon>
        <taxon>Dikarya</taxon>
        <taxon>Ascomycota</taxon>
        <taxon>Pezizomycotina</taxon>
        <taxon>Eurotiomycetes</taxon>
        <taxon>Eurotiomycetidae</taxon>
        <taxon>Onygenales</taxon>
        <taxon>Onygenaceae</taxon>
        <taxon>Coccidioides</taxon>
    </lineage>
</organism>
<reference evidence="2 3" key="1">
    <citation type="submission" date="2007-06" db="EMBL/GenBank/DDBJ databases">
        <title>The Genome Sequence of Coccidioides posadasii RMSCC_3488.</title>
        <authorList>
            <consortium name="Coccidioides Genome Resources Consortium"/>
            <consortium name="The Broad Institute Genome Sequencing Platform"/>
            <person name="Henn M.R."/>
            <person name="Sykes S."/>
            <person name="Young S."/>
            <person name="Jaffe D."/>
            <person name="Berlin A."/>
            <person name="Alvarez P."/>
            <person name="Butler J."/>
            <person name="Gnerre S."/>
            <person name="Grabherr M."/>
            <person name="Mauceli E."/>
            <person name="Brockman W."/>
            <person name="Kodira C."/>
            <person name="Alvarado L."/>
            <person name="Zeng Q."/>
            <person name="Crawford M."/>
            <person name="Antoine C."/>
            <person name="Devon K."/>
            <person name="Galgiani J."/>
            <person name="Orsborn K."/>
            <person name="Lewis M.L."/>
            <person name="Nusbaum C."/>
            <person name="Galagan J."/>
            <person name="Birren B."/>
        </authorList>
    </citation>
    <scope>NUCLEOTIDE SEQUENCE [LARGE SCALE GENOMIC DNA]</scope>
    <source>
        <strain evidence="2 3">RMSCC 3488</strain>
    </source>
</reference>
<feature type="region of interest" description="Disordered" evidence="1">
    <location>
        <begin position="1"/>
        <end position="34"/>
    </location>
</feature>